<dbReference type="GO" id="GO:0030288">
    <property type="term" value="C:outer membrane-bounded periplasmic space"/>
    <property type="evidence" value="ECO:0007669"/>
    <property type="project" value="TreeGrafter"/>
</dbReference>
<keyword evidence="6" id="KW-1185">Reference proteome</keyword>
<dbReference type="SUPFAM" id="SSF53187">
    <property type="entry name" value="Zn-dependent exopeptidases"/>
    <property type="match status" value="1"/>
</dbReference>
<dbReference type="GO" id="GO:0008745">
    <property type="term" value="F:N-acetylmuramoyl-L-alanine amidase activity"/>
    <property type="evidence" value="ECO:0007669"/>
    <property type="project" value="UniProtKB-EC"/>
</dbReference>
<dbReference type="RefSeq" id="WP_282590825.1">
    <property type="nucleotide sequence ID" value="NZ_JAPAAF010000005.1"/>
</dbReference>
<dbReference type="PANTHER" id="PTHR30404:SF0">
    <property type="entry name" value="N-ACETYLMURAMOYL-L-ALANINE AMIDASE AMIC"/>
    <property type="match status" value="1"/>
</dbReference>
<evidence type="ECO:0000259" key="4">
    <source>
        <dbReference type="SMART" id="SM00646"/>
    </source>
</evidence>
<organism evidence="5 6">
    <name type="scientific">Gaoshiqia sediminis</name>
    <dbReference type="NCBI Taxonomy" id="2986998"/>
    <lineage>
        <taxon>Bacteria</taxon>
        <taxon>Pseudomonadati</taxon>
        <taxon>Bacteroidota</taxon>
        <taxon>Bacteroidia</taxon>
        <taxon>Marinilabiliales</taxon>
        <taxon>Prolixibacteraceae</taxon>
        <taxon>Gaoshiqia</taxon>
    </lineage>
</organism>
<dbReference type="Proteomes" id="UP001163821">
    <property type="component" value="Unassembled WGS sequence"/>
</dbReference>
<protein>
    <recommendedName>
        <fullName evidence="2">N-acetylmuramoyl-L-alanine amidase</fullName>
        <ecNumber evidence="2">3.5.1.28</ecNumber>
    </recommendedName>
</protein>
<gene>
    <name evidence="5" type="ORF">N2K84_05715</name>
</gene>
<dbReference type="Gene3D" id="3.40.630.40">
    <property type="entry name" value="Zn-dependent exopeptidases"/>
    <property type="match status" value="1"/>
</dbReference>
<evidence type="ECO:0000256" key="3">
    <source>
        <dbReference type="ARBA" id="ARBA00022801"/>
    </source>
</evidence>
<comment type="caution">
    <text evidence="5">The sequence shown here is derived from an EMBL/GenBank/DDBJ whole genome shotgun (WGS) entry which is preliminary data.</text>
</comment>
<dbReference type="FunFam" id="3.40.630.40:FF:000005">
    <property type="entry name" value="N-acetylmuramoyl-L-alanine amidase (AmiA)"/>
    <property type="match status" value="1"/>
</dbReference>
<evidence type="ECO:0000256" key="1">
    <source>
        <dbReference type="ARBA" id="ARBA00001561"/>
    </source>
</evidence>
<evidence type="ECO:0000313" key="5">
    <source>
        <dbReference type="EMBL" id="MCW0482219.1"/>
    </source>
</evidence>
<evidence type="ECO:0000256" key="2">
    <source>
        <dbReference type="ARBA" id="ARBA00011901"/>
    </source>
</evidence>
<dbReference type="GO" id="GO:0009253">
    <property type="term" value="P:peptidoglycan catabolic process"/>
    <property type="evidence" value="ECO:0007669"/>
    <property type="project" value="InterPro"/>
</dbReference>
<dbReference type="InterPro" id="IPR002508">
    <property type="entry name" value="MurNAc-LAA_cat"/>
</dbReference>
<proteinExistence type="predicted"/>
<name>A0AA41Y2F4_9BACT</name>
<dbReference type="PANTHER" id="PTHR30404">
    <property type="entry name" value="N-ACETYLMURAMOYL-L-ALANINE AMIDASE"/>
    <property type="match status" value="1"/>
</dbReference>
<dbReference type="SMART" id="SM00646">
    <property type="entry name" value="Ami_3"/>
    <property type="match status" value="1"/>
</dbReference>
<sequence>MQSKDVPGKPFTVVIDPGHGGQDPGAVYRNIREKDIVLKLGLKLADYIRENMPDVQIVFTRDKDVFIPLHQRAAIANNSHADLFISLHANYCGTPSITGTETFVLGLHRSEENLEVAKKENSVILLEEDYSTRYEGFDPNSSESYIMFEMVQDEYLDQSISMAAFIQDQFKNRAARKDRGVKQAGFLVLRRTSMPSVLIEAGFLSNPGEAQYLNSDEGQSYLASAIYRAFKDYKISVDTRSDYKLVTQQTAQSRTEQISAPVEKGTNTSPAANRKITFSVQLAVISTRIEPTPSNFNGLTPVFVREQNGMFKYFYGRESSYEEILKRKNEAAKHFRDAFITAFELDNQIPLKKALRKSDQ</sequence>
<feature type="domain" description="MurNAc-LAA" evidence="4">
    <location>
        <begin position="73"/>
        <end position="231"/>
    </location>
</feature>
<comment type="catalytic activity">
    <reaction evidence="1">
        <text>Hydrolyzes the link between N-acetylmuramoyl residues and L-amino acid residues in certain cell-wall glycopeptides.</text>
        <dbReference type="EC" id="3.5.1.28"/>
    </reaction>
</comment>
<dbReference type="Pfam" id="PF01520">
    <property type="entry name" value="Amidase_3"/>
    <property type="match status" value="1"/>
</dbReference>
<dbReference type="AlphaFoldDB" id="A0AA41Y2F4"/>
<dbReference type="EC" id="3.5.1.28" evidence="2"/>
<dbReference type="InterPro" id="IPR050695">
    <property type="entry name" value="N-acetylmuramoyl_amidase_3"/>
</dbReference>
<dbReference type="EMBL" id="JAPAAF010000005">
    <property type="protein sequence ID" value="MCW0482219.1"/>
    <property type="molecule type" value="Genomic_DNA"/>
</dbReference>
<accession>A0AA41Y2F4</accession>
<keyword evidence="3" id="KW-0378">Hydrolase</keyword>
<dbReference type="CDD" id="cd02696">
    <property type="entry name" value="MurNAc-LAA"/>
    <property type="match status" value="1"/>
</dbReference>
<evidence type="ECO:0000313" key="6">
    <source>
        <dbReference type="Proteomes" id="UP001163821"/>
    </source>
</evidence>
<reference evidence="5" key="1">
    <citation type="submission" date="2022-10" db="EMBL/GenBank/DDBJ databases">
        <title>Gaoshiqiia sediminis gen. nov., sp. nov., isolated from coastal sediment.</title>
        <authorList>
            <person name="Yu W.X."/>
            <person name="Mu D.S."/>
            <person name="Du J.Z."/>
            <person name="Liang Y.Q."/>
        </authorList>
    </citation>
    <scope>NUCLEOTIDE SEQUENCE</scope>
    <source>
        <strain evidence="5">A06</strain>
    </source>
</reference>